<dbReference type="PROSITE" id="PS50943">
    <property type="entry name" value="HTH_CROC1"/>
    <property type="match status" value="1"/>
</dbReference>
<sequence length="99" mass="10846">MGAPQLQEKEAELLSQNLKILRQTMKWTQEDLAKRVGVTRQTITAIESGKMIPSKTLALAILALFASLAFLPKVGAVVKAILESSKLMDLLKIIIKGED</sequence>
<evidence type="ECO:0000313" key="4">
    <source>
        <dbReference type="EMBL" id="MBE4907874.1"/>
    </source>
</evidence>
<organism evidence="4 5">
    <name type="scientific">Litchfieldia luteola</name>
    <dbReference type="NCBI Taxonomy" id="682179"/>
    <lineage>
        <taxon>Bacteria</taxon>
        <taxon>Bacillati</taxon>
        <taxon>Bacillota</taxon>
        <taxon>Bacilli</taxon>
        <taxon>Bacillales</taxon>
        <taxon>Bacillaceae</taxon>
        <taxon>Litchfieldia</taxon>
    </lineage>
</organism>
<gene>
    <name evidence="4" type="ORF">IMZ08_07380</name>
</gene>
<keyword evidence="2" id="KW-0812">Transmembrane</keyword>
<dbReference type="EMBL" id="JADCLJ010000018">
    <property type="protein sequence ID" value="MBE4907874.1"/>
    <property type="molecule type" value="Genomic_DNA"/>
</dbReference>
<dbReference type="SMART" id="SM00530">
    <property type="entry name" value="HTH_XRE"/>
    <property type="match status" value="1"/>
</dbReference>
<feature type="transmembrane region" description="Helical" evidence="2">
    <location>
        <begin position="57"/>
        <end position="82"/>
    </location>
</feature>
<keyword evidence="5" id="KW-1185">Reference proteome</keyword>
<dbReference type="PANTHER" id="PTHR46558:SF4">
    <property type="entry name" value="DNA-BIDING PHAGE PROTEIN"/>
    <property type="match status" value="1"/>
</dbReference>
<evidence type="ECO:0000313" key="5">
    <source>
        <dbReference type="Proteomes" id="UP001516662"/>
    </source>
</evidence>
<keyword evidence="2" id="KW-0472">Membrane</keyword>
<dbReference type="SUPFAM" id="SSF47413">
    <property type="entry name" value="lambda repressor-like DNA-binding domains"/>
    <property type="match status" value="1"/>
</dbReference>
<dbReference type="Proteomes" id="UP001516662">
    <property type="component" value="Unassembled WGS sequence"/>
</dbReference>
<evidence type="ECO:0000256" key="1">
    <source>
        <dbReference type="ARBA" id="ARBA00023125"/>
    </source>
</evidence>
<dbReference type="CDD" id="cd00093">
    <property type="entry name" value="HTH_XRE"/>
    <property type="match status" value="1"/>
</dbReference>
<accession>A0ABR9QI68</accession>
<protein>
    <submittedName>
        <fullName evidence="4">Helix-turn-helix domain-containing protein</fullName>
    </submittedName>
</protein>
<dbReference type="Pfam" id="PF01381">
    <property type="entry name" value="HTH_3"/>
    <property type="match status" value="1"/>
</dbReference>
<keyword evidence="1" id="KW-0238">DNA-binding</keyword>
<dbReference type="Gene3D" id="1.10.260.40">
    <property type="entry name" value="lambda repressor-like DNA-binding domains"/>
    <property type="match status" value="1"/>
</dbReference>
<dbReference type="RefSeq" id="WP_193535348.1">
    <property type="nucleotide sequence ID" value="NZ_JADCLJ010000018.1"/>
</dbReference>
<dbReference type="InterPro" id="IPR010982">
    <property type="entry name" value="Lambda_DNA-bd_dom_sf"/>
</dbReference>
<keyword evidence="2" id="KW-1133">Transmembrane helix</keyword>
<feature type="domain" description="HTH cro/C1-type" evidence="3">
    <location>
        <begin position="18"/>
        <end position="71"/>
    </location>
</feature>
<dbReference type="InterPro" id="IPR001387">
    <property type="entry name" value="Cro/C1-type_HTH"/>
</dbReference>
<proteinExistence type="predicted"/>
<reference evidence="4 5" key="1">
    <citation type="submission" date="2020-10" db="EMBL/GenBank/DDBJ databases">
        <title>Bacillus sp. HD4P25, an endophyte from a halophyte.</title>
        <authorList>
            <person name="Sun J.-Q."/>
        </authorList>
    </citation>
    <scope>NUCLEOTIDE SEQUENCE [LARGE SCALE GENOMIC DNA]</scope>
    <source>
        <strain evidence="4 5">YIM 93174</strain>
    </source>
</reference>
<evidence type="ECO:0000259" key="3">
    <source>
        <dbReference type="PROSITE" id="PS50943"/>
    </source>
</evidence>
<evidence type="ECO:0000256" key="2">
    <source>
        <dbReference type="SAM" id="Phobius"/>
    </source>
</evidence>
<dbReference type="PANTHER" id="PTHR46558">
    <property type="entry name" value="TRACRIPTIONAL REGULATORY PROTEIN-RELATED-RELATED"/>
    <property type="match status" value="1"/>
</dbReference>
<name>A0ABR9QI68_9BACI</name>
<comment type="caution">
    <text evidence="4">The sequence shown here is derived from an EMBL/GenBank/DDBJ whole genome shotgun (WGS) entry which is preliminary data.</text>
</comment>